<feature type="transmembrane region" description="Helical" evidence="1">
    <location>
        <begin position="93"/>
        <end position="114"/>
    </location>
</feature>
<feature type="transmembrane region" description="Helical" evidence="1">
    <location>
        <begin position="69"/>
        <end position="86"/>
    </location>
</feature>
<sequence>MQMKQLLLRSTLTILFYGIWVIWLWRLDHVFMIDDSPAIWEAIGLLLSGIGLLLWIVWSLAHWKQDPELGLSGLLLLLLLPVIGILRGQLAPVIPLLSIITFWLLAGVCLGHPAKDRSLGWLLGGTVVLSLLCLLTPSTSARLYLAGYRSPAVAMRTQLSGDQYHQITTYKFSHPDTTEVQLVGSATDPFLSVDVHQVGCLYLPVEDKWWIGG</sequence>
<gene>
    <name evidence="2" type="ORF">HMPREF0495_00481</name>
</gene>
<feature type="transmembrane region" description="Helical" evidence="1">
    <location>
        <begin position="120"/>
        <end position="145"/>
    </location>
</feature>
<dbReference type="HOGENOM" id="CLU_1303591_0_0_9"/>
<accession>U2QUW2</accession>
<organism evidence="2 3">
    <name type="scientific">Levilactobacillus brevis ATCC 14869 = DSM 20054</name>
    <dbReference type="NCBI Taxonomy" id="649758"/>
    <lineage>
        <taxon>Bacteria</taxon>
        <taxon>Bacillati</taxon>
        <taxon>Bacillota</taxon>
        <taxon>Bacilli</taxon>
        <taxon>Lactobacillales</taxon>
        <taxon>Lactobacillaceae</taxon>
        <taxon>Levilactobacillus</taxon>
    </lineage>
</organism>
<proteinExistence type="predicted"/>
<keyword evidence="1" id="KW-1133">Transmembrane helix</keyword>
<feature type="transmembrane region" description="Helical" evidence="1">
    <location>
        <begin position="6"/>
        <end position="26"/>
    </location>
</feature>
<evidence type="ECO:0000256" key="1">
    <source>
        <dbReference type="SAM" id="Phobius"/>
    </source>
</evidence>
<dbReference type="GeneID" id="93339484"/>
<dbReference type="PATRIC" id="fig|649758.3.peg.436"/>
<evidence type="ECO:0000313" key="2">
    <source>
        <dbReference type="EMBL" id="ERK45093.1"/>
    </source>
</evidence>
<comment type="caution">
    <text evidence="2">The sequence shown here is derived from an EMBL/GenBank/DDBJ whole genome shotgun (WGS) entry which is preliminary data.</text>
</comment>
<dbReference type="AlphaFoldDB" id="U2QUW2"/>
<reference evidence="2 3" key="1">
    <citation type="submission" date="2013-06" db="EMBL/GenBank/DDBJ databases">
        <authorList>
            <person name="Weinstock G."/>
            <person name="Sodergren E."/>
            <person name="Lobos E.A."/>
            <person name="Fulton L."/>
            <person name="Fulton R."/>
            <person name="Courtney L."/>
            <person name="Fronick C."/>
            <person name="O'Laughlin M."/>
            <person name="Godfrey J."/>
            <person name="Wilson R.M."/>
            <person name="Miner T."/>
            <person name="Farmer C."/>
            <person name="Delehaunty K."/>
            <person name="Cordes M."/>
            <person name="Minx P."/>
            <person name="Tomlinson C."/>
            <person name="Chen J."/>
            <person name="Wollam A."/>
            <person name="Pepin K.H."/>
            <person name="Bhonagiri V."/>
            <person name="Zhang X."/>
            <person name="Warren W."/>
            <person name="Mitreva M."/>
            <person name="Mardis E.R."/>
            <person name="Wilson R.K."/>
        </authorList>
    </citation>
    <scope>NUCLEOTIDE SEQUENCE [LARGE SCALE GENOMIC DNA]</scope>
    <source>
        <strain evidence="2 3">ATCC 14869</strain>
    </source>
</reference>
<dbReference type="EMBL" id="AWVK01000019">
    <property type="protein sequence ID" value="ERK45093.1"/>
    <property type="molecule type" value="Genomic_DNA"/>
</dbReference>
<protein>
    <submittedName>
        <fullName evidence="2">Uncharacterized protein</fullName>
    </submittedName>
</protein>
<keyword evidence="1" id="KW-0812">Transmembrane</keyword>
<keyword evidence="1" id="KW-0472">Membrane</keyword>
<feature type="transmembrane region" description="Helical" evidence="1">
    <location>
        <begin position="38"/>
        <end position="57"/>
    </location>
</feature>
<evidence type="ECO:0000313" key="3">
    <source>
        <dbReference type="Proteomes" id="UP000016644"/>
    </source>
</evidence>
<dbReference type="Proteomes" id="UP000016644">
    <property type="component" value="Unassembled WGS sequence"/>
</dbReference>
<name>U2QUW2_LEVBR</name>
<dbReference type="RefSeq" id="WP_021741901.1">
    <property type="nucleotide sequence ID" value="NZ_AZCP01000004.1"/>
</dbReference>